<dbReference type="Gene3D" id="1.10.30.50">
    <property type="match status" value="1"/>
</dbReference>
<evidence type="ECO:0000256" key="1">
    <source>
        <dbReference type="SAM" id="MobiDB-lite"/>
    </source>
</evidence>
<sequence length="456" mass="48825">MTLIEAWGGPVDVPVDASGSPAPELVESWLPDDPFELLALGHAVIDKLNAVGLSSVPEPAAMPLVSSVDELARRAAALDVDAAALVDGRGHERAAGFFSTRSCIKHRLQLSGPTALARTQTMRMFALLPSWATAARAGRVGSDQTLLMARVAANPRIALDLIANIDALLHDAIRLPFDEFERLLRNFERAADPADARASAEAANERRDATMKIQIDGSWRLAARFGSLEGARLNEIFAHFIEAEWQSDLAEARERAAAEGGGEPGTRDLRRSESQRRADALSAALQAAAAAPGPGKPPLPSLNVLIDESTLRGAILGHDPDPAAYASMVCRTQAGDPVDITEAAAMALWADVRRVVHDGAGVVIDLGRRRRLFTGSAREAALLLSMRCLWPGCDRPSRNCEVDHAVTWRQHGATDPGNGGPMCKRHNLLKENARFSTHRDAAGDWVVLDADGHPVG</sequence>
<dbReference type="OrthoDB" id="5244772at2"/>
<name>A0A6C7DZY8_ILUCY</name>
<feature type="compositionally biased region" description="Low complexity" evidence="1">
    <location>
        <begin position="280"/>
        <end position="293"/>
    </location>
</feature>
<reference evidence="3 4" key="1">
    <citation type="journal article" date="2013" name="Int. J. Syst. Evol. Microbiol.">
        <title>Ilumatobacter nonamiense sp. nov. and Ilumatobacter coccineum sp. nov., isolated from seashore sand.</title>
        <authorList>
            <person name="Matsumoto A."/>
            <person name="Kasai H."/>
            <person name="Matsuo Y."/>
            <person name="Shizuri Y."/>
            <person name="Ichikawa N."/>
            <person name="Fujita N."/>
            <person name="Omura S."/>
            <person name="Takahashi Y."/>
        </authorList>
    </citation>
    <scope>NUCLEOTIDE SEQUENCE [LARGE SCALE GENOMIC DNA]</scope>
    <source>
        <strain evidence="4">NBRC 103263 / KCTC 29153 / YM16-304</strain>
    </source>
</reference>
<evidence type="ECO:0000313" key="3">
    <source>
        <dbReference type="EMBL" id="BAN01634.1"/>
    </source>
</evidence>
<protein>
    <recommendedName>
        <fullName evidence="2">HNH nuclease domain-containing protein</fullName>
    </recommendedName>
</protein>
<dbReference type="SMART" id="SM00507">
    <property type="entry name" value="HNHc"/>
    <property type="match status" value="1"/>
</dbReference>
<accession>A0A6C7DZY8</accession>
<dbReference type="RefSeq" id="WP_015440881.1">
    <property type="nucleotide sequence ID" value="NC_020520.1"/>
</dbReference>
<feature type="compositionally biased region" description="Basic and acidic residues" evidence="1">
    <location>
        <begin position="265"/>
        <end position="279"/>
    </location>
</feature>
<feature type="domain" description="HNH nuclease" evidence="2">
    <location>
        <begin position="377"/>
        <end position="428"/>
    </location>
</feature>
<dbReference type="Proteomes" id="UP000011863">
    <property type="component" value="Chromosome"/>
</dbReference>
<evidence type="ECO:0000313" key="4">
    <source>
        <dbReference type="Proteomes" id="UP000011863"/>
    </source>
</evidence>
<dbReference type="CDD" id="cd00085">
    <property type="entry name" value="HNHc"/>
    <property type="match status" value="1"/>
</dbReference>
<dbReference type="InterPro" id="IPR003615">
    <property type="entry name" value="HNH_nuc"/>
</dbReference>
<feature type="region of interest" description="Disordered" evidence="1">
    <location>
        <begin position="252"/>
        <end position="301"/>
    </location>
</feature>
<organism evidence="3 4">
    <name type="scientific">Ilumatobacter coccineus (strain NBRC 103263 / KCTC 29153 / YM16-304)</name>
    <dbReference type="NCBI Taxonomy" id="1313172"/>
    <lineage>
        <taxon>Bacteria</taxon>
        <taxon>Bacillati</taxon>
        <taxon>Actinomycetota</taxon>
        <taxon>Acidimicrobiia</taxon>
        <taxon>Acidimicrobiales</taxon>
        <taxon>Ilumatobacteraceae</taxon>
        <taxon>Ilumatobacter</taxon>
    </lineage>
</organism>
<gene>
    <name evidence="3" type="ORF">YM304_13200</name>
</gene>
<dbReference type="AlphaFoldDB" id="A0A6C7DZY8"/>
<dbReference type="EMBL" id="AP012057">
    <property type="protein sequence ID" value="BAN01634.1"/>
    <property type="molecule type" value="Genomic_DNA"/>
</dbReference>
<dbReference type="KEGG" id="aym:YM304_13200"/>
<evidence type="ECO:0000259" key="2">
    <source>
        <dbReference type="SMART" id="SM00507"/>
    </source>
</evidence>
<proteinExistence type="predicted"/>
<keyword evidence="4" id="KW-1185">Reference proteome</keyword>